<sequence length="440" mass="46466">MITEIQKAGGASDTPHLKVIPLDNATAPSTPVSPKPKLVLPIGALAGLVLGYIVILLRRALDVRVRAGTDMIELLGTGVLGRVPRFKGKGGVRGGELDRLSAESFRQVRTGLRFSSVDGEVRCVVVTSPNQSEGKSTVAARLAAVIAESGQPTLIIDADLRRPSVARQFDMDGTIGLSEVLSGQVPVQEAVRTVGRENLMVLPAGGTPPNPSEMLGAHAFEALLRELRERFFVVVDAPPVLPVTDALLVGAVADGTLFVVAVGQTRKAEVTAARRLLEQAKSRLLGVVLNKVPVNDRDGGYSYYHNNRSYYTRPESGKRRRDAAKKVTPVPAPHEVASPATAAQARATAAAGRSGMPQARLVEPQMPAPVAPAPAAPTPVTSPSAGPVEPKPVDSQQESPWPFTELDLPDPSLSDQASDPSQLTSRRSGRRASGLPRGDQ</sequence>
<feature type="region of interest" description="Disordered" evidence="9">
    <location>
        <begin position="303"/>
        <end position="356"/>
    </location>
</feature>
<keyword evidence="7" id="KW-0829">Tyrosine-protein kinase</keyword>
<dbReference type="Pfam" id="PF01656">
    <property type="entry name" value="CbiA"/>
    <property type="match status" value="1"/>
</dbReference>
<dbReference type="GO" id="GO:0004715">
    <property type="term" value="F:non-membrane spanning protein tyrosine kinase activity"/>
    <property type="evidence" value="ECO:0007669"/>
    <property type="project" value="UniProtKB-EC"/>
</dbReference>
<keyword evidence="3 12" id="KW-0808">Transferase</keyword>
<evidence type="ECO:0000256" key="10">
    <source>
        <dbReference type="SAM" id="Phobius"/>
    </source>
</evidence>
<name>A0A5B8M469_9MICO</name>
<evidence type="ECO:0000313" key="13">
    <source>
        <dbReference type="Proteomes" id="UP000320216"/>
    </source>
</evidence>
<dbReference type="Gene3D" id="3.40.50.300">
    <property type="entry name" value="P-loop containing nucleotide triphosphate hydrolases"/>
    <property type="match status" value="1"/>
</dbReference>
<dbReference type="Proteomes" id="UP000320216">
    <property type="component" value="Chromosome"/>
</dbReference>
<organism evidence="12 13">
    <name type="scientific">Humibacter ginsenosidimutans</name>
    <dbReference type="NCBI Taxonomy" id="2599293"/>
    <lineage>
        <taxon>Bacteria</taxon>
        <taxon>Bacillati</taxon>
        <taxon>Actinomycetota</taxon>
        <taxon>Actinomycetes</taxon>
        <taxon>Micrococcales</taxon>
        <taxon>Microbacteriaceae</taxon>
        <taxon>Humibacter</taxon>
    </lineage>
</organism>
<dbReference type="FunFam" id="3.40.50.300:FF:000527">
    <property type="entry name" value="Tyrosine-protein kinase etk"/>
    <property type="match status" value="1"/>
</dbReference>
<dbReference type="KEGG" id="huw:FPZ11_09640"/>
<dbReference type="InterPro" id="IPR027417">
    <property type="entry name" value="P-loop_NTPase"/>
</dbReference>
<dbReference type="EC" id="2.7.10.2" evidence="2"/>
<evidence type="ECO:0000256" key="5">
    <source>
        <dbReference type="ARBA" id="ARBA00022777"/>
    </source>
</evidence>
<keyword evidence="4" id="KW-0547">Nucleotide-binding</keyword>
<keyword evidence="13" id="KW-1185">Reference proteome</keyword>
<evidence type="ECO:0000259" key="11">
    <source>
        <dbReference type="Pfam" id="PF01656"/>
    </source>
</evidence>
<protein>
    <recommendedName>
        <fullName evidence="2">non-specific protein-tyrosine kinase</fullName>
        <ecNumber evidence="2">2.7.10.2</ecNumber>
    </recommendedName>
</protein>
<evidence type="ECO:0000313" key="12">
    <source>
        <dbReference type="EMBL" id="QDZ14991.1"/>
    </source>
</evidence>
<dbReference type="CDD" id="cd05387">
    <property type="entry name" value="BY-kinase"/>
    <property type="match status" value="1"/>
</dbReference>
<proteinExistence type="inferred from homology"/>
<evidence type="ECO:0000256" key="2">
    <source>
        <dbReference type="ARBA" id="ARBA00011903"/>
    </source>
</evidence>
<dbReference type="EMBL" id="CP042305">
    <property type="protein sequence ID" value="QDZ14991.1"/>
    <property type="molecule type" value="Genomic_DNA"/>
</dbReference>
<evidence type="ECO:0000256" key="3">
    <source>
        <dbReference type="ARBA" id="ARBA00022679"/>
    </source>
</evidence>
<evidence type="ECO:0000256" key="6">
    <source>
        <dbReference type="ARBA" id="ARBA00022840"/>
    </source>
</evidence>
<dbReference type="RefSeq" id="WP_146320398.1">
    <property type="nucleotide sequence ID" value="NZ_CP042305.1"/>
</dbReference>
<feature type="region of interest" description="Disordered" evidence="9">
    <location>
        <begin position="368"/>
        <end position="440"/>
    </location>
</feature>
<dbReference type="SUPFAM" id="SSF52540">
    <property type="entry name" value="P-loop containing nucleoside triphosphate hydrolases"/>
    <property type="match status" value="1"/>
</dbReference>
<keyword evidence="10" id="KW-0472">Membrane</keyword>
<dbReference type="GO" id="GO:0005886">
    <property type="term" value="C:plasma membrane"/>
    <property type="evidence" value="ECO:0007669"/>
    <property type="project" value="UniProtKB-ARBA"/>
</dbReference>
<comment type="similarity">
    <text evidence="1">Belongs to the CpsD/CapB family.</text>
</comment>
<dbReference type="OrthoDB" id="9812433at2"/>
<dbReference type="AlphaFoldDB" id="A0A5B8M469"/>
<evidence type="ECO:0000256" key="4">
    <source>
        <dbReference type="ARBA" id="ARBA00022741"/>
    </source>
</evidence>
<dbReference type="InterPro" id="IPR002586">
    <property type="entry name" value="CobQ/CobB/MinD/ParA_Nub-bd_dom"/>
</dbReference>
<dbReference type="GO" id="GO:0005524">
    <property type="term" value="F:ATP binding"/>
    <property type="evidence" value="ECO:0007669"/>
    <property type="project" value="UniProtKB-KW"/>
</dbReference>
<feature type="domain" description="CobQ/CobB/MinD/ParA nucleotide binding" evidence="11">
    <location>
        <begin position="125"/>
        <end position="296"/>
    </location>
</feature>
<reference evidence="12 13" key="1">
    <citation type="submission" date="2019-07" db="EMBL/GenBank/DDBJ databases">
        <title>Full genome sequence of Humibacter sp. WJ7-1.</title>
        <authorList>
            <person name="Im W.-T."/>
        </authorList>
    </citation>
    <scope>NUCLEOTIDE SEQUENCE [LARGE SCALE GENOMIC DNA]</scope>
    <source>
        <strain evidence="12 13">WJ7-1</strain>
    </source>
</reference>
<feature type="transmembrane region" description="Helical" evidence="10">
    <location>
        <begin position="38"/>
        <end position="57"/>
    </location>
</feature>
<evidence type="ECO:0000256" key="9">
    <source>
        <dbReference type="SAM" id="MobiDB-lite"/>
    </source>
</evidence>
<gene>
    <name evidence="12" type="ORF">FPZ11_09640</name>
</gene>
<keyword evidence="10" id="KW-0812">Transmembrane</keyword>
<comment type="catalytic activity">
    <reaction evidence="8">
        <text>L-tyrosyl-[protein] + ATP = O-phospho-L-tyrosyl-[protein] + ADP + H(+)</text>
        <dbReference type="Rhea" id="RHEA:10596"/>
        <dbReference type="Rhea" id="RHEA-COMP:10136"/>
        <dbReference type="Rhea" id="RHEA-COMP:20101"/>
        <dbReference type="ChEBI" id="CHEBI:15378"/>
        <dbReference type="ChEBI" id="CHEBI:30616"/>
        <dbReference type="ChEBI" id="CHEBI:46858"/>
        <dbReference type="ChEBI" id="CHEBI:61978"/>
        <dbReference type="ChEBI" id="CHEBI:456216"/>
        <dbReference type="EC" id="2.7.10.2"/>
    </reaction>
</comment>
<dbReference type="InterPro" id="IPR050445">
    <property type="entry name" value="Bact_polysacc_biosynth/exp"/>
</dbReference>
<dbReference type="PANTHER" id="PTHR32309">
    <property type="entry name" value="TYROSINE-PROTEIN KINASE"/>
    <property type="match status" value="1"/>
</dbReference>
<evidence type="ECO:0000256" key="8">
    <source>
        <dbReference type="ARBA" id="ARBA00051245"/>
    </source>
</evidence>
<keyword evidence="5 12" id="KW-0418">Kinase</keyword>
<feature type="compositionally biased region" description="Polar residues" evidence="9">
    <location>
        <begin position="413"/>
        <end position="426"/>
    </location>
</feature>
<feature type="compositionally biased region" description="Low complexity" evidence="9">
    <location>
        <begin position="337"/>
        <end position="355"/>
    </location>
</feature>
<keyword evidence="10" id="KW-1133">Transmembrane helix</keyword>
<dbReference type="PANTHER" id="PTHR32309:SF13">
    <property type="entry name" value="FERRIC ENTEROBACTIN TRANSPORT PROTEIN FEPE"/>
    <property type="match status" value="1"/>
</dbReference>
<dbReference type="InterPro" id="IPR005702">
    <property type="entry name" value="Wzc-like_C"/>
</dbReference>
<dbReference type="GO" id="GO:0042802">
    <property type="term" value="F:identical protein binding"/>
    <property type="evidence" value="ECO:0007669"/>
    <property type="project" value="UniProtKB-ARBA"/>
</dbReference>
<feature type="compositionally biased region" description="Pro residues" evidence="9">
    <location>
        <begin position="368"/>
        <end position="377"/>
    </location>
</feature>
<dbReference type="NCBIfam" id="TIGR01007">
    <property type="entry name" value="eps_fam"/>
    <property type="match status" value="1"/>
</dbReference>
<accession>A0A5B8M469</accession>
<evidence type="ECO:0000256" key="7">
    <source>
        <dbReference type="ARBA" id="ARBA00023137"/>
    </source>
</evidence>
<evidence type="ECO:0000256" key="1">
    <source>
        <dbReference type="ARBA" id="ARBA00007316"/>
    </source>
</evidence>
<keyword evidence="6" id="KW-0067">ATP-binding</keyword>